<dbReference type="PANTHER" id="PTHR43598:SF1">
    <property type="entry name" value="FORMATE DEHYDROGENASE-O MAJOR SUBUNIT"/>
    <property type="match status" value="1"/>
</dbReference>
<comment type="subcellular location">
    <subcellularLocation>
        <location evidence="2">Cell envelope</location>
    </subcellularLocation>
</comment>
<sequence>MKTTRRSFLKGVAAAIGGAAIAKGVVEKMNPSAIAEDHTDITFTPSRLDYYPPFEKWNDWKEPDGDYWKKYGGALRDGVKLINYMIVPTVCNNCEAACGLTAWVDKDNLVIKKFMGNPFHSGSRGRNCAKGYASLAQTYDPDRIPFPLKRAPGSKRGEGKWVRTTWDEALETIGKRMRETIKKAKKEGDELAQKMLMYHVGRPNESGGFTARVVWSWGGDYHNSHTNICSAGGRLGGIAWSGDDRPSPDFANARLIFLSSSHAADAGHYFQQHAGYIADARAKGARLVVMDPRLSNSAGMADLWIPVWPGTEAAIYLSMISRLLQEDKYNRKFMENWVNWKVFLKDKDYLNYLLKEGRISKLPEGETFDDFIEVLKDLYKDYTFEWASQETKVPVDRLEKLYEYIVWAGDRITTYFWRAQAAGNRGGWLSAGRTGYFLLIVTGSIGGIGANGWHHWHVLGVGGKGGKATLKEKPDPVDAWNELLWPPEWPLSTYELSFLLPHLLSDDEWRKKWAERGLKIPEKLDVWISKIYNPVWINPDGFRWIEVLKDENKMGLTVNLSPTWSETNWFVDYILPVGLAGERHDNQSAETKPERWTAFRQPVLRVALQKMGWKPKVPWRATLEAHKKVGLGEVWEENEFWINLAWAIDPDGDLGIRQLYESKKNPGKPVTIEEWYDAAFGTLPNLKKVCEKLGVTPYEYMRDRGAWTEETDVYNVHEREIPYDPSKNAIKVKGKWIPLSECEIDEDTGAVYLKHHNADKLHSERHTIAVKKGGKFLKGFHTPTGLLEFYSKTFVEFKWPEYAIPYYPKNREERQKLVHVVTHVHHDYMTEPNAFVLNPIYRLPYNIHTRSVNAKWLMEISQNHNPVWIYEGDAKKLGIKKGDPIKVRVVDTVSGIEVGYFVGMAMPTQATRPGVLACSHHSGRWRVKNAVKVDGFDQELGIMTFGSALAEINNPEKHIWTVRWKQGVLAREIEREHNEKWLKWPYPEFNKDIKEVWWNGATGVWQNAVFPANPDPLSGMHCWHKKVLVEKAGPEDRIGDVVVNTEATFKVYQAWRDKLTRPAPGPNGLRRPKWMKRPWYPHTDKAYRMPGSSHEE</sequence>
<dbReference type="SUPFAM" id="SSF50692">
    <property type="entry name" value="ADC-like"/>
    <property type="match status" value="1"/>
</dbReference>
<feature type="domain" description="Tyrosine-protein phosphatase" evidence="9">
    <location>
        <begin position="246"/>
        <end position="440"/>
    </location>
</feature>
<dbReference type="EMBL" id="OBEI01000006">
    <property type="protein sequence ID" value="SNZ08983.1"/>
    <property type="molecule type" value="Genomic_DNA"/>
</dbReference>
<dbReference type="PROSITE" id="PS50055">
    <property type="entry name" value="TYR_PHOSPHATASE_PTP"/>
    <property type="match status" value="1"/>
</dbReference>
<evidence type="ECO:0000256" key="1">
    <source>
        <dbReference type="ARBA" id="ARBA00001966"/>
    </source>
</evidence>
<keyword evidence="7" id="KW-0408">Iron</keyword>
<evidence type="ECO:0000259" key="10">
    <source>
        <dbReference type="PROSITE" id="PS51669"/>
    </source>
</evidence>
<dbReference type="AlphaFoldDB" id="A0A285NJ89"/>
<dbReference type="GO" id="GO:0051539">
    <property type="term" value="F:4 iron, 4 sulfur cluster binding"/>
    <property type="evidence" value="ECO:0007669"/>
    <property type="project" value="UniProtKB-KW"/>
</dbReference>
<name>A0A285NJ89_9AQUI</name>
<keyword evidence="8" id="KW-0411">Iron-sulfur</keyword>
<dbReference type="InterPro" id="IPR006311">
    <property type="entry name" value="TAT_signal"/>
</dbReference>
<evidence type="ECO:0000256" key="7">
    <source>
        <dbReference type="ARBA" id="ARBA00023004"/>
    </source>
</evidence>
<dbReference type="Gene3D" id="3.40.228.10">
    <property type="entry name" value="Dimethylsulfoxide Reductase, domain 2"/>
    <property type="match status" value="1"/>
</dbReference>
<dbReference type="OrthoDB" id="9803192at2"/>
<dbReference type="GO" id="GO:0030151">
    <property type="term" value="F:molybdenum ion binding"/>
    <property type="evidence" value="ECO:0007669"/>
    <property type="project" value="TreeGrafter"/>
</dbReference>
<dbReference type="PANTHER" id="PTHR43598">
    <property type="entry name" value="TUNGSTEN-CONTAINING FORMYLMETHANOFURAN DEHYDROGENASE 2 SUBUNIT B"/>
    <property type="match status" value="1"/>
</dbReference>
<evidence type="ECO:0000313" key="12">
    <source>
        <dbReference type="Proteomes" id="UP000219036"/>
    </source>
</evidence>
<proteinExistence type="inferred from homology"/>
<organism evidence="11 12">
    <name type="scientific">Persephonella hydrogeniphila</name>
    <dbReference type="NCBI Taxonomy" id="198703"/>
    <lineage>
        <taxon>Bacteria</taxon>
        <taxon>Pseudomonadati</taxon>
        <taxon>Aquificota</taxon>
        <taxon>Aquificia</taxon>
        <taxon>Aquificales</taxon>
        <taxon>Hydrogenothermaceae</taxon>
        <taxon>Persephonella</taxon>
    </lineage>
</organism>
<dbReference type="InterPro" id="IPR006963">
    <property type="entry name" value="Mopterin_OxRdtase_4Fe-4S_dom"/>
</dbReference>
<reference evidence="12" key="1">
    <citation type="submission" date="2017-09" db="EMBL/GenBank/DDBJ databases">
        <authorList>
            <person name="Varghese N."/>
            <person name="Submissions S."/>
        </authorList>
    </citation>
    <scope>NUCLEOTIDE SEQUENCE [LARGE SCALE GENOMIC DNA]</scope>
    <source>
        <strain evidence="12">DSM 15103</strain>
    </source>
</reference>
<keyword evidence="4" id="KW-0004">4Fe-4S</keyword>
<keyword evidence="12" id="KW-1185">Reference proteome</keyword>
<comment type="similarity">
    <text evidence="3">Belongs to the prokaryotic molybdopterin-containing oxidoreductase family.</text>
</comment>
<evidence type="ECO:0000256" key="3">
    <source>
        <dbReference type="ARBA" id="ARBA00010312"/>
    </source>
</evidence>
<dbReference type="RefSeq" id="WP_097000609.1">
    <property type="nucleotide sequence ID" value="NZ_OBEI01000006.1"/>
</dbReference>
<dbReference type="Proteomes" id="UP000219036">
    <property type="component" value="Unassembled WGS sequence"/>
</dbReference>
<dbReference type="PROSITE" id="PS51318">
    <property type="entry name" value="TAT"/>
    <property type="match status" value="1"/>
</dbReference>
<dbReference type="PROSITE" id="PS51669">
    <property type="entry name" value="4FE4S_MOW_BIS_MGD"/>
    <property type="match status" value="1"/>
</dbReference>
<dbReference type="Pfam" id="PF04879">
    <property type="entry name" value="Molybdop_Fe4S4"/>
    <property type="match status" value="1"/>
</dbReference>
<evidence type="ECO:0000256" key="8">
    <source>
        <dbReference type="ARBA" id="ARBA00023014"/>
    </source>
</evidence>
<dbReference type="InterPro" id="IPR019546">
    <property type="entry name" value="TAT_signal_bac_arc"/>
</dbReference>
<evidence type="ECO:0000256" key="5">
    <source>
        <dbReference type="ARBA" id="ARBA00022723"/>
    </source>
</evidence>
<dbReference type="Gene3D" id="2.40.40.20">
    <property type="match status" value="1"/>
</dbReference>
<dbReference type="Gene3D" id="3.40.50.740">
    <property type="match status" value="1"/>
</dbReference>
<dbReference type="GO" id="GO:0030313">
    <property type="term" value="C:cell envelope"/>
    <property type="evidence" value="ECO:0007669"/>
    <property type="project" value="UniProtKB-SubCell"/>
</dbReference>
<dbReference type="NCBIfam" id="TIGR01409">
    <property type="entry name" value="TAT_signal_seq"/>
    <property type="match status" value="1"/>
</dbReference>
<dbReference type="GO" id="GO:0004725">
    <property type="term" value="F:protein tyrosine phosphatase activity"/>
    <property type="evidence" value="ECO:0007669"/>
    <property type="project" value="InterPro"/>
</dbReference>
<dbReference type="Pfam" id="PF00384">
    <property type="entry name" value="Molybdopterin"/>
    <property type="match status" value="1"/>
</dbReference>
<comment type="cofactor">
    <cofactor evidence="1">
        <name>[4Fe-4S] cluster</name>
        <dbReference type="ChEBI" id="CHEBI:49883"/>
    </cofactor>
</comment>
<keyword evidence="5" id="KW-0479">Metal-binding</keyword>
<keyword evidence="6" id="KW-0560">Oxidoreductase</keyword>
<dbReference type="InterPro" id="IPR000242">
    <property type="entry name" value="PTP_cat"/>
</dbReference>
<dbReference type="InterPro" id="IPR009010">
    <property type="entry name" value="Asp_de-COase-like_dom_sf"/>
</dbReference>
<dbReference type="SMART" id="SM00926">
    <property type="entry name" value="Molybdop_Fe4S4"/>
    <property type="match status" value="1"/>
</dbReference>
<evidence type="ECO:0000313" key="11">
    <source>
        <dbReference type="EMBL" id="SNZ08983.1"/>
    </source>
</evidence>
<dbReference type="GO" id="GO:0016491">
    <property type="term" value="F:oxidoreductase activity"/>
    <property type="evidence" value="ECO:0007669"/>
    <property type="project" value="UniProtKB-KW"/>
</dbReference>
<evidence type="ECO:0000256" key="2">
    <source>
        <dbReference type="ARBA" id="ARBA00004196"/>
    </source>
</evidence>
<protein>
    <submittedName>
        <fullName evidence="11">Tat (Twin-arginine translocation) pathway signal sequence</fullName>
    </submittedName>
</protein>
<evidence type="ECO:0000256" key="4">
    <source>
        <dbReference type="ARBA" id="ARBA00022485"/>
    </source>
</evidence>
<feature type="domain" description="4Fe-4S Mo/W bis-MGD-type" evidence="10">
    <location>
        <begin position="84"/>
        <end position="142"/>
    </location>
</feature>
<dbReference type="Gene3D" id="3.30.2070.10">
    <property type="entry name" value="Formate dehydrogenase/DMSO reductase"/>
    <property type="match status" value="1"/>
</dbReference>
<accession>A0A285NJ89</accession>
<dbReference type="SUPFAM" id="SSF53706">
    <property type="entry name" value="Formate dehydrogenase/DMSO reductase, domains 1-3"/>
    <property type="match status" value="1"/>
</dbReference>
<dbReference type="InterPro" id="IPR006656">
    <property type="entry name" value="Mopterin_OxRdtase"/>
</dbReference>
<evidence type="ECO:0000259" key="9">
    <source>
        <dbReference type="PROSITE" id="PS50055"/>
    </source>
</evidence>
<dbReference type="GO" id="GO:0009055">
    <property type="term" value="F:electron transfer activity"/>
    <property type="evidence" value="ECO:0007669"/>
    <property type="project" value="TreeGrafter"/>
</dbReference>
<evidence type="ECO:0000256" key="6">
    <source>
        <dbReference type="ARBA" id="ARBA00023002"/>
    </source>
</evidence>
<gene>
    <name evidence="11" type="ORF">SAMN06265182_1441</name>
</gene>
<dbReference type="Gene3D" id="2.20.25.90">
    <property type="entry name" value="ADC-like domains"/>
    <property type="match status" value="1"/>
</dbReference>
<dbReference type="GO" id="GO:0009061">
    <property type="term" value="P:anaerobic respiration"/>
    <property type="evidence" value="ECO:0007669"/>
    <property type="project" value="TreeGrafter"/>
</dbReference>